<feature type="region of interest" description="Disordered" evidence="1">
    <location>
        <begin position="1"/>
        <end position="23"/>
    </location>
</feature>
<protein>
    <submittedName>
        <fullName evidence="2">Uncharacterized protein</fullName>
    </submittedName>
</protein>
<sequence>SQKPSLSTCKSRPGSASFLKETDSLSAQAQSNQQAIVSALRKLVEKQAARQYSTSSHISLLTQH</sequence>
<proteinExistence type="predicted"/>
<comment type="caution">
    <text evidence="2">The sequence shown here is derived from an EMBL/GenBank/DDBJ whole genome shotgun (WGS) entry which is preliminary data.</text>
</comment>
<dbReference type="AlphaFoldDB" id="A0ABD0PA66"/>
<evidence type="ECO:0000313" key="2">
    <source>
        <dbReference type="EMBL" id="KAL0170812.1"/>
    </source>
</evidence>
<gene>
    <name evidence="2" type="ORF">M9458_035408</name>
</gene>
<evidence type="ECO:0000256" key="1">
    <source>
        <dbReference type="SAM" id="MobiDB-lite"/>
    </source>
</evidence>
<feature type="compositionally biased region" description="Polar residues" evidence="1">
    <location>
        <begin position="1"/>
        <end position="10"/>
    </location>
</feature>
<feature type="non-terminal residue" evidence="2">
    <location>
        <position position="1"/>
    </location>
</feature>
<reference evidence="2 3" key="1">
    <citation type="submission" date="2024-05" db="EMBL/GenBank/DDBJ databases">
        <title>Genome sequencing and assembly of Indian major carp, Cirrhinus mrigala (Hamilton, 1822).</title>
        <authorList>
            <person name="Mohindra V."/>
            <person name="Chowdhury L.M."/>
            <person name="Lal K."/>
            <person name="Jena J.K."/>
        </authorList>
    </citation>
    <scope>NUCLEOTIDE SEQUENCE [LARGE SCALE GENOMIC DNA]</scope>
    <source>
        <strain evidence="2">CM1030</strain>
        <tissue evidence="2">Blood</tissue>
    </source>
</reference>
<evidence type="ECO:0000313" key="3">
    <source>
        <dbReference type="Proteomes" id="UP001529510"/>
    </source>
</evidence>
<feature type="non-terminal residue" evidence="2">
    <location>
        <position position="64"/>
    </location>
</feature>
<accession>A0ABD0PA66</accession>
<organism evidence="2 3">
    <name type="scientific">Cirrhinus mrigala</name>
    <name type="common">Mrigala</name>
    <dbReference type="NCBI Taxonomy" id="683832"/>
    <lineage>
        <taxon>Eukaryota</taxon>
        <taxon>Metazoa</taxon>
        <taxon>Chordata</taxon>
        <taxon>Craniata</taxon>
        <taxon>Vertebrata</taxon>
        <taxon>Euteleostomi</taxon>
        <taxon>Actinopterygii</taxon>
        <taxon>Neopterygii</taxon>
        <taxon>Teleostei</taxon>
        <taxon>Ostariophysi</taxon>
        <taxon>Cypriniformes</taxon>
        <taxon>Cyprinidae</taxon>
        <taxon>Labeoninae</taxon>
        <taxon>Labeonini</taxon>
        <taxon>Cirrhinus</taxon>
    </lineage>
</organism>
<dbReference type="Proteomes" id="UP001529510">
    <property type="component" value="Unassembled WGS sequence"/>
</dbReference>
<dbReference type="EMBL" id="JAMKFB020000017">
    <property type="protein sequence ID" value="KAL0170812.1"/>
    <property type="molecule type" value="Genomic_DNA"/>
</dbReference>
<keyword evidence="3" id="KW-1185">Reference proteome</keyword>
<name>A0ABD0PA66_CIRMR</name>